<proteinExistence type="predicted"/>
<sequence>MSPKNPKCLTLQEKSCIIEEFRRGVTVRNLSMKYGVAKSTICKIKTQRQMIYDSTAGVPGKRRTKRFSITTNGKNIIQIVFEDAKQKYDYYWSNDERKSPGKSKINTQNKNTQIKETNSIEFTASERWFQSDLSVVLALDS</sequence>
<organism evidence="1 2">
    <name type="scientific">Holotrichia oblita</name>
    <name type="common">Chafer beetle</name>
    <dbReference type="NCBI Taxonomy" id="644536"/>
    <lineage>
        <taxon>Eukaryota</taxon>
        <taxon>Metazoa</taxon>
        <taxon>Ecdysozoa</taxon>
        <taxon>Arthropoda</taxon>
        <taxon>Hexapoda</taxon>
        <taxon>Insecta</taxon>
        <taxon>Pterygota</taxon>
        <taxon>Neoptera</taxon>
        <taxon>Endopterygota</taxon>
        <taxon>Coleoptera</taxon>
        <taxon>Polyphaga</taxon>
        <taxon>Scarabaeiformia</taxon>
        <taxon>Scarabaeidae</taxon>
        <taxon>Melolonthinae</taxon>
        <taxon>Holotrichia</taxon>
    </lineage>
</organism>
<gene>
    <name evidence="1" type="ORF">MML48_3g00002861</name>
</gene>
<evidence type="ECO:0000313" key="2">
    <source>
        <dbReference type="Proteomes" id="UP001056778"/>
    </source>
</evidence>
<accession>A0ACB9THL9</accession>
<protein>
    <submittedName>
        <fullName evidence="1">Homeobox-like domain superfamily</fullName>
    </submittedName>
</protein>
<dbReference type="EMBL" id="CM043017">
    <property type="protein sequence ID" value="KAI4466305.1"/>
    <property type="molecule type" value="Genomic_DNA"/>
</dbReference>
<keyword evidence="2" id="KW-1185">Reference proteome</keyword>
<name>A0ACB9THL9_HOLOL</name>
<dbReference type="Proteomes" id="UP001056778">
    <property type="component" value="Chromosome 3"/>
</dbReference>
<comment type="caution">
    <text evidence="1">The sequence shown here is derived from an EMBL/GenBank/DDBJ whole genome shotgun (WGS) entry which is preliminary data.</text>
</comment>
<reference evidence="1" key="1">
    <citation type="submission" date="2022-04" db="EMBL/GenBank/DDBJ databases">
        <title>Chromosome-scale genome assembly of Holotrichia oblita Faldermann.</title>
        <authorList>
            <person name="Rongchong L."/>
        </authorList>
    </citation>
    <scope>NUCLEOTIDE SEQUENCE</scope>
    <source>
        <strain evidence="1">81SQS9</strain>
    </source>
</reference>
<evidence type="ECO:0000313" key="1">
    <source>
        <dbReference type="EMBL" id="KAI4466305.1"/>
    </source>
</evidence>